<keyword evidence="7" id="KW-0406">Ion transport</keyword>
<keyword evidence="10 11" id="KW-0998">Cell outer membrane</keyword>
<reference evidence="17" key="1">
    <citation type="submission" date="2016-10" db="EMBL/GenBank/DDBJ databases">
        <authorList>
            <person name="Varghese N."/>
            <person name="Submissions S."/>
        </authorList>
    </citation>
    <scope>NUCLEOTIDE SEQUENCE [LARGE SCALE GENOMIC DNA]</scope>
    <source>
        <strain evidence="17">CGMCC 1.9127</strain>
    </source>
</reference>
<evidence type="ECO:0000256" key="11">
    <source>
        <dbReference type="PROSITE-ProRule" id="PRU01360"/>
    </source>
</evidence>
<evidence type="ECO:0000256" key="3">
    <source>
        <dbReference type="ARBA" id="ARBA00022452"/>
    </source>
</evidence>
<evidence type="ECO:0000256" key="9">
    <source>
        <dbReference type="ARBA" id="ARBA00023136"/>
    </source>
</evidence>
<evidence type="ECO:0000313" key="16">
    <source>
        <dbReference type="EMBL" id="SEK76496.1"/>
    </source>
</evidence>
<evidence type="ECO:0000256" key="5">
    <source>
        <dbReference type="ARBA" id="ARBA00022692"/>
    </source>
</evidence>
<dbReference type="GO" id="GO:0006826">
    <property type="term" value="P:iron ion transport"/>
    <property type="evidence" value="ECO:0007669"/>
    <property type="project" value="UniProtKB-KW"/>
</dbReference>
<evidence type="ECO:0000256" key="7">
    <source>
        <dbReference type="ARBA" id="ARBA00023065"/>
    </source>
</evidence>
<evidence type="ECO:0000256" key="10">
    <source>
        <dbReference type="ARBA" id="ARBA00023237"/>
    </source>
</evidence>
<keyword evidence="5 11" id="KW-0812">Transmembrane</keyword>
<dbReference type="InterPro" id="IPR000531">
    <property type="entry name" value="Beta-barrel_TonB"/>
</dbReference>
<evidence type="ECO:0000313" key="17">
    <source>
        <dbReference type="Proteomes" id="UP000199297"/>
    </source>
</evidence>
<dbReference type="InterPro" id="IPR012910">
    <property type="entry name" value="Plug_dom"/>
</dbReference>
<evidence type="ECO:0000259" key="14">
    <source>
        <dbReference type="Pfam" id="PF00593"/>
    </source>
</evidence>
<dbReference type="AlphaFoldDB" id="A0A1H7JQA5"/>
<evidence type="ECO:0000256" key="2">
    <source>
        <dbReference type="ARBA" id="ARBA00022448"/>
    </source>
</evidence>
<comment type="subcellular location">
    <subcellularLocation>
        <location evidence="1 11">Cell outer membrane</location>
        <topology evidence="1 11">Multi-pass membrane protein</topology>
    </subcellularLocation>
</comment>
<dbReference type="SUPFAM" id="SSF56935">
    <property type="entry name" value="Porins"/>
    <property type="match status" value="1"/>
</dbReference>
<evidence type="ECO:0000256" key="8">
    <source>
        <dbReference type="ARBA" id="ARBA00023077"/>
    </source>
</evidence>
<keyword evidence="2 11" id="KW-0813">Transport</keyword>
<name>A0A1H7JQA5_9GAMM</name>
<dbReference type="EMBL" id="FOBI01000002">
    <property type="protein sequence ID" value="SEK76496.1"/>
    <property type="molecule type" value="Genomic_DNA"/>
</dbReference>
<feature type="signal peptide" evidence="13">
    <location>
        <begin position="1"/>
        <end position="28"/>
    </location>
</feature>
<gene>
    <name evidence="16" type="ORF">SAMN05216262_102311</name>
</gene>
<accession>A0A1H7JQA5</accession>
<keyword evidence="6" id="KW-0408">Iron</keyword>
<feature type="chain" id="PRO_5011536685" evidence="13">
    <location>
        <begin position="29"/>
        <end position="723"/>
    </location>
</feature>
<sequence>MSLINQFLPKKITLAVLVAISGNSAVYANESDSKSNIEEIEKIVVTARGRTETLQQIPDSVTVFNDDDIKAARITSIKDFSALTPNLNVSSNFRSGLNFVTVRGLITPQVGEAPIAYVVDGITVPNLEFINQGLHDIERIEVLRGPQGALYGKNAIGGAINIVTKQASDDIEGSMQVSIAEGNDQKLNVAMSGPIVQDKAYFRVSANYQDFDGLIDNPYLNEKVDYVDGAFGTQGMLEFYLSDYTSLTFHGNYSEKTQGSNYMAYIAKAELEDFSVKPDANAVGLDESTLWSVSAKLDHETDFGELTLIASANDSDIMFFSDGDFTHQEASEDNFYFPITQINPITEDASSVEARFTSPSDERLRWVVGTFYESKNREVSYDQVWDLTPTERVTYQDVLTNISADPSLVFVGEKTVQESTAYAVFGQANYDMRDDVELTVALRYDSEERDAFDERDPAASQVSETFSELQPKASIAWQMTEQHLLYSTYSKGFRSGGFNEYSPSVIRKYDQEVSDTVELGLKTTWLDGKVWLNMSLFHIEQQDAQFTRLNPDTFTLENLNIDEVAIDGFELEMSASITDNLSINFGLGLIDNEITKNKGTDILSGRNLAETEGGTMPYVSDFNINGSIDYSTEAFADYVFKARLAFNTLGPRSFDIFNDDTGESDKHTFLNANLTLENEQWSASLFVSNLTDEASPETVFLFNPLIRMRNQPRQVGAQVRYNF</sequence>
<protein>
    <submittedName>
        <fullName evidence="16">Iron complex outermembrane recepter protein</fullName>
    </submittedName>
</protein>
<comment type="similarity">
    <text evidence="11 12">Belongs to the TonB-dependent receptor family.</text>
</comment>
<dbReference type="CDD" id="cd01347">
    <property type="entry name" value="ligand_gated_channel"/>
    <property type="match status" value="1"/>
</dbReference>
<keyword evidence="3 11" id="KW-1134">Transmembrane beta strand</keyword>
<keyword evidence="4" id="KW-0410">Iron transport</keyword>
<dbReference type="RefSeq" id="WP_085283378.1">
    <property type="nucleotide sequence ID" value="NZ_FOBI01000002.1"/>
</dbReference>
<feature type="domain" description="TonB-dependent receptor plug" evidence="15">
    <location>
        <begin position="54"/>
        <end position="159"/>
    </location>
</feature>
<evidence type="ECO:0000259" key="15">
    <source>
        <dbReference type="Pfam" id="PF07715"/>
    </source>
</evidence>
<proteinExistence type="inferred from homology"/>
<dbReference type="GO" id="GO:0009279">
    <property type="term" value="C:cell outer membrane"/>
    <property type="evidence" value="ECO:0007669"/>
    <property type="project" value="UniProtKB-SubCell"/>
</dbReference>
<evidence type="ECO:0000256" key="4">
    <source>
        <dbReference type="ARBA" id="ARBA00022496"/>
    </source>
</evidence>
<dbReference type="Pfam" id="PF00593">
    <property type="entry name" value="TonB_dep_Rec_b-barrel"/>
    <property type="match status" value="1"/>
</dbReference>
<feature type="domain" description="TonB-dependent receptor-like beta-barrel" evidence="14">
    <location>
        <begin position="240"/>
        <end position="690"/>
    </location>
</feature>
<evidence type="ECO:0000256" key="13">
    <source>
        <dbReference type="SAM" id="SignalP"/>
    </source>
</evidence>
<dbReference type="PROSITE" id="PS52016">
    <property type="entry name" value="TONB_DEPENDENT_REC_3"/>
    <property type="match status" value="1"/>
</dbReference>
<dbReference type="Pfam" id="PF07715">
    <property type="entry name" value="Plug"/>
    <property type="match status" value="1"/>
</dbReference>
<dbReference type="PANTHER" id="PTHR32552">
    <property type="entry name" value="FERRICHROME IRON RECEPTOR-RELATED"/>
    <property type="match status" value="1"/>
</dbReference>
<dbReference type="Gene3D" id="2.40.170.20">
    <property type="entry name" value="TonB-dependent receptor, beta-barrel domain"/>
    <property type="match status" value="1"/>
</dbReference>
<keyword evidence="17" id="KW-1185">Reference proteome</keyword>
<dbReference type="InterPro" id="IPR039426">
    <property type="entry name" value="TonB-dep_rcpt-like"/>
</dbReference>
<organism evidence="16 17">
    <name type="scientific">Colwellia chukchiensis</name>
    <dbReference type="NCBI Taxonomy" id="641665"/>
    <lineage>
        <taxon>Bacteria</taxon>
        <taxon>Pseudomonadati</taxon>
        <taxon>Pseudomonadota</taxon>
        <taxon>Gammaproteobacteria</taxon>
        <taxon>Alteromonadales</taxon>
        <taxon>Colwelliaceae</taxon>
        <taxon>Colwellia</taxon>
    </lineage>
</organism>
<dbReference type="PANTHER" id="PTHR32552:SF81">
    <property type="entry name" value="TONB-DEPENDENT OUTER MEMBRANE RECEPTOR"/>
    <property type="match status" value="1"/>
</dbReference>
<keyword evidence="8 12" id="KW-0798">TonB box</keyword>
<keyword evidence="9 11" id="KW-0472">Membrane</keyword>
<evidence type="ECO:0000256" key="12">
    <source>
        <dbReference type="RuleBase" id="RU003357"/>
    </source>
</evidence>
<dbReference type="STRING" id="641665.GCA_002104455_01624"/>
<evidence type="ECO:0000256" key="6">
    <source>
        <dbReference type="ARBA" id="ARBA00023004"/>
    </source>
</evidence>
<dbReference type="Proteomes" id="UP000199297">
    <property type="component" value="Unassembled WGS sequence"/>
</dbReference>
<dbReference type="OrthoDB" id="7051185at2"/>
<evidence type="ECO:0000256" key="1">
    <source>
        <dbReference type="ARBA" id="ARBA00004571"/>
    </source>
</evidence>
<keyword evidence="13" id="KW-0732">Signal</keyword>
<dbReference type="InterPro" id="IPR036942">
    <property type="entry name" value="Beta-barrel_TonB_sf"/>
</dbReference>